<sequence length="334" mass="35927">MKATASLTTLQDILASGMLTEHIQKIGEALLHRLSSPVRLVLMGPDSDNKQRVHEMLTAHAIPETIISELALGSQVDFGQADICLWCTSEFGSTEYQVWQDAPDLLKDHSFLVLLATPETAASVFSEDQLDALGDIAAEEFHSLFPITLEPQPTYPSAALDALVVEIAKLVKSGRVADHDSAEFFVRTHRGVLAGSSTAGNHAPDTGPQPSPPTAEVLPEAVEPTCDEAPVELYRKAFDHICKCASQLSSPACTDASDDFSDILSICHQTCETVADMLSESASDAPDFLLLKEDVLRSADKLLLMSLESGVAPAISAVTTLLQTRREMATRMAL</sequence>
<dbReference type="AlphaFoldDB" id="A0A1X7BVT0"/>
<protein>
    <submittedName>
        <fullName evidence="2">Uncharacterized protein</fullName>
    </submittedName>
</protein>
<accession>A0A1X7BVT0</accession>
<dbReference type="OrthoDB" id="7647819at2"/>
<gene>
    <name evidence="2" type="ORF">ROA7745_03605</name>
</gene>
<feature type="region of interest" description="Disordered" evidence="1">
    <location>
        <begin position="195"/>
        <end position="216"/>
    </location>
</feature>
<name>A0A1X7BVT0_9RHOB</name>
<evidence type="ECO:0000313" key="3">
    <source>
        <dbReference type="Proteomes" id="UP000193224"/>
    </source>
</evidence>
<evidence type="ECO:0000256" key="1">
    <source>
        <dbReference type="SAM" id="MobiDB-lite"/>
    </source>
</evidence>
<reference evidence="2 3" key="1">
    <citation type="submission" date="2017-03" db="EMBL/GenBank/DDBJ databases">
        <authorList>
            <person name="Afonso C.L."/>
            <person name="Miller P.J."/>
            <person name="Scott M.A."/>
            <person name="Spackman E."/>
            <person name="Goraichik I."/>
            <person name="Dimitrov K.M."/>
            <person name="Suarez D.L."/>
            <person name="Swayne D.E."/>
        </authorList>
    </citation>
    <scope>NUCLEOTIDE SEQUENCE [LARGE SCALE GENOMIC DNA]</scope>
    <source>
        <strain evidence="2 3">CECT 7745</strain>
    </source>
</reference>
<dbReference type="Proteomes" id="UP000193224">
    <property type="component" value="Unassembled WGS sequence"/>
</dbReference>
<dbReference type="EMBL" id="FWXB01000016">
    <property type="protein sequence ID" value="SMC13746.1"/>
    <property type="molecule type" value="Genomic_DNA"/>
</dbReference>
<dbReference type="RefSeq" id="WP_139836475.1">
    <property type="nucleotide sequence ID" value="NZ_FWXB01000016.1"/>
</dbReference>
<organism evidence="2 3">
    <name type="scientific">Roseovarius aestuarii</name>
    <dbReference type="NCBI Taxonomy" id="475083"/>
    <lineage>
        <taxon>Bacteria</taxon>
        <taxon>Pseudomonadati</taxon>
        <taxon>Pseudomonadota</taxon>
        <taxon>Alphaproteobacteria</taxon>
        <taxon>Rhodobacterales</taxon>
        <taxon>Roseobacteraceae</taxon>
        <taxon>Roseovarius</taxon>
    </lineage>
</organism>
<keyword evidence="3" id="KW-1185">Reference proteome</keyword>
<proteinExistence type="predicted"/>
<evidence type="ECO:0000313" key="2">
    <source>
        <dbReference type="EMBL" id="SMC13746.1"/>
    </source>
</evidence>